<sequence>MTPDGLSAHIHERMLALADAGFAAGQRRFFQHEVDTYGVRTQHLNGLVREVYAEVKAWPLADRNALMKRLWETGKLESGTLACHVYRRFARQCTSCEFQLFERWLDRYVHNWAHTDGVASWLLAACIENVPELRFSLKPWTAAPNRWKRRASAVALLQEAKAGRHADYIFEIARLLLPDRDDMVEKGVGWLLKEAYPQRPLETHAFLLENRDLATRLTLRYAAEKMTPEHRQSLLASHR</sequence>
<evidence type="ECO:0000313" key="2">
    <source>
        <dbReference type="Proteomes" id="UP000593892"/>
    </source>
</evidence>
<dbReference type="PANTHER" id="PTHR34070">
    <property type="entry name" value="ARMADILLO-TYPE FOLD"/>
    <property type="match status" value="1"/>
</dbReference>
<dbReference type="PANTHER" id="PTHR34070:SF1">
    <property type="entry name" value="DNA ALKYLATION REPAIR PROTEIN"/>
    <property type="match status" value="1"/>
</dbReference>
<dbReference type="KEGG" id="pfer:IRI77_23195"/>
<dbReference type="Pfam" id="PF08713">
    <property type="entry name" value="DNA_alkylation"/>
    <property type="match status" value="1"/>
</dbReference>
<dbReference type="RefSeq" id="WP_194447387.1">
    <property type="nucleotide sequence ID" value="NZ_CP063849.1"/>
</dbReference>
<proteinExistence type="predicted"/>
<dbReference type="SUPFAM" id="SSF48371">
    <property type="entry name" value="ARM repeat"/>
    <property type="match status" value="1"/>
</dbReference>
<dbReference type="InterPro" id="IPR014825">
    <property type="entry name" value="DNA_alkylation"/>
</dbReference>
<dbReference type="CDD" id="cd06561">
    <property type="entry name" value="AlkD_like"/>
    <property type="match status" value="1"/>
</dbReference>
<organism evidence="1 2">
    <name type="scientific">Paludibaculum fermentans</name>
    <dbReference type="NCBI Taxonomy" id="1473598"/>
    <lineage>
        <taxon>Bacteria</taxon>
        <taxon>Pseudomonadati</taxon>
        <taxon>Acidobacteriota</taxon>
        <taxon>Terriglobia</taxon>
        <taxon>Bryobacterales</taxon>
        <taxon>Bryobacteraceae</taxon>
        <taxon>Paludibaculum</taxon>
    </lineage>
</organism>
<name>A0A7S7SHB4_PALFE</name>
<evidence type="ECO:0000313" key="1">
    <source>
        <dbReference type="EMBL" id="QOY85717.1"/>
    </source>
</evidence>
<dbReference type="Proteomes" id="UP000593892">
    <property type="component" value="Chromosome"/>
</dbReference>
<dbReference type="AlphaFoldDB" id="A0A7S7SHB4"/>
<dbReference type="InterPro" id="IPR016024">
    <property type="entry name" value="ARM-type_fold"/>
</dbReference>
<gene>
    <name evidence="1" type="ORF">IRI77_23195</name>
</gene>
<keyword evidence="2" id="KW-1185">Reference proteome</keyword>
<reference evidence="1 2" key="1">
    <citation type="submission" date="2020-10" db="EMBL/GenBank/DDBJ databases">
        <title>Complete genome sequence of Paludibaculum fermentans P105T, a facultatively anaerobic acidobacterium capable of dissimilatory Fe(III) reduction.</title>
        <authorList>
            <person name="Dedysh S.N."/>
            <person name="Beletsky A.V."/>
            <person name="Kulichevskaya I.S."/>
            <person name="Mardanov A.V."/>
            <person name="Ravin N.V."/>
        </authorList>
    </citation>
    <scope>NUCLEOTIDE SEQUENCE [LARGE SCALE GENOMIC DNA]</scope>
    <source>
        <strain evidence="1 2">P105</strain>
    </source>
</reference>
<dbReference type="EMBL" id="CP063849">
    <property type="protein sequence ID" value="QOY85717.1"/>
    <property type="molecule type" value="Genomic_DNA"/>
</dbReference>
<protein>
    <submittedName>
        <fullName evidence="1">DNA alkylation repair protein</fullName>
    </submittedName>
</protein>
<dbReference type="Gene3D" id="1.25.10.90">
    <property type="match status" value="1"/>
</dbReference>
<accession>A0A7S7SHB4</accession>